<dbReference type="InterPro" id="IPR025714">
    <property type="entry name" value="Methyltranfer_dom"/>
</dbReference>
<dbReference type="EMBL" id="JACAZH010000002">
    <property type="protein sequence ID" value="KAF7375751.1"/>
    <property type="molecule type" value="Genomic_DNA"/>
</dbReference>
<sequence length="343" mass="38708">MARLNSLWPLPLAFLVLVGLYFVSRQHSSLDSFSDSFRRPGHPHSPPPPPPPGSSPPPPHPHPGAPAGSRLNFTLAGNELRYQAAVRERREAIERIGENSLAFPEPNTASYTLWDLYGPAFSCPFPVYRVGTMGDGGKWVCGLERATHHPNCVIYSMGVERQSSFEQEVLRQSKDCQVYGFDFSVSEWGPELRADTEVNDRAHFFPYKIGAEDNHEVNPKQYSLQGIMKELGHDFIDIWKIDIEGSEFAALTAVIESFKGKPLPFGQMQIEIHLNFGPSFVNTIGAFDKWWTMLEDAGLRPFWTELNLLDVNVIRRGPYVGEWSFINIRGRHPLVDDSLPEYP</sequence>
<proteinExistence type="predicted"/>
<dbReference type="PANTHER" id="PTHR32026:SF10">
    <property type="entry name" value="METHYLTRANSFERASE-LIKE PROTEIN 24-RELATED"/>
    <property type="match status" value="1"/>
</dbReference>
<dbReference type="Pfam" id="PF13383">
    <property type="entry name" value="Methyltransf_22"/>
    <property type="match status" value="1"/>
</dbReference>
<dbReference type="InterPro" id="IPR026913">
    <property type="entry name" value="METTL24"/>
</dbReference>
<name>A0A8H6ZF59_9AGAR</name>
<evidence type="ECO:0000256" key="2">
    <source>
        <dbReference type="SAM" id="SignalP"/>
    </source>
</evidence>
<evidence type="ECO:0000313" key="5">
    <source>
        <dbReference type="Proteomes" id="UP000623467"/>
    </source>
</evidence>
<feature type="signal peptide" evidence="2">
    <location>
        <begin position="1"/>
        <end position="25"/>
    </location>
</feature>
<evidence type="ECO:0000256" key="1">
    <source>
        <dbReference type="SAM" id="MobiDB-lite"/>
    </source>
</evidence>
<dbReference type="Proteomes" id="UP000623467">
    <property type="component" value="Unassembled WGS sequence"/>
</dbReference>
<feature type="compositionally biased region" description="Pro residues" evidence="1">
    <location>
        <begin position="43"/>
        <end position="64"/>
    </location>
</feature>
<keyword evidence="2" id="KW-0732">Signal</keyword>
<feature type="domain" description="Methyltransferase" evidence="3">
    <location>
        <begin position="114"/>
        <end position="311"/>
    </location>
</feature>
<protein>
    <submittedName>
        <fullName evidence="4">Methyltranfer-dom domain-containing protein</fullName>
    </submittedName>
</protein>
<comment type="caution">
    <text evidence="4">The sequence shown here is derived from an EMBL/GenBank/DDBJ whole genome shotgun (WGS) entry which is preliminary data.</text>
</comment>
<dbReference type="PANTHER" id="PTHR32026">
    <property type="entry name" value="METHYLTRANSFERASE-LIKE PROTEIN 24"/>
    <property type="match status" value="1"/>
</dbReference>
<dbReference type="OrthoDB" id="10006218at2759"/>
<dbReference type="AlphaFoldDB" id="A0A8H6ZF59"/>
<evidence type="ECO:0000313" key="4">
    <source>
        <dbReference type="EMBL" id="KAF7375751.1"/>
    </source>
</evidence>
<feature type="region of interest" description="Disordered" evidence="1">
    <location>
        <begin position="33"/>
        <end position="70"/>
    </location>
</feature>
<evidence type="ECO:0000259" key="3">
    <source>
        <dbReference type="Pfam" id="PF13383"/>
    </source>
</evidence>
<feature type="chain" id="PRO_5034287973" evidence="2">
    <location>
        <begin position="26"/>
        <end position="343"/>
    </location>
</feature>
<keyword evidence="5" id="KW-1185">Reference proteome</keyword>
<reference evidence="4" key="1">
    <citation type="submission" date="2020-05" db="EMBL/GenBank/DDBJ databases">
        <title>Mycena genomes resolve the evolution of fungal bioluminescence.</title>
        <authorList>
            <person name="Tsai I.J."/>
        </authorList>
    </citation>
    <scope>NUCLEOTIDE SEQUENCE</scope>
    <source>
        <strain evidence="4">160909Yilan</strain>
    </source>
</reference>
<organism evidence="4 5">
    <name type="scientific">Mycena sanguinolenta</name>
    <dbReference type="NCBI Taxonomy" id="230812"/>
    <lineage>
        <taxon>Eukaryota</taxon>
        <taxon>Fungi</taxon>
        <taxon>Dikarya</taxon>
        <taxon>Basidiomycota</taxon>
        <taxon>Agaricomycotina</taxon>
        <taxon>Agaricomycetes</taxon>
        <taxon>Agaricomycetidae</taxon>
        <taxon>Agaricales</taxon>
        <taxon>Marasmiineae</taxon>
        <taxon>Mycenaceae</taxon>
        <taxon>Mycena</taxon>
    </lineage>
</organism>
<gene>
    <name evidence="4" type="ORF">MSAN_00464700</name>
</gene>
<accession>A0A8H6ZF59</accession>